<dbReference type="PANTHER" id="PTHR22727:SF15">
    <property type="entry name" value="MRH DOMAIN-CONTAINING PROTEIN"/>
    <property type="match status" value="1"/>
</dbReference>
<feature type="region of interest" description="Disordered" evidence="7">
    <location>
        <begin position="984"/>
        <end position="1008"/>
    </location>
</feature>
<comment type="caution">
    <text evidence="11">The sequence shown here is derived from an EMBL/GenBank/DDBJ whole genome shotgun (WGS) entry which is preliminary data.</text>
</comment>
<dbReference type="Gene3D" id="2.10.50.10">
    <property type="entry name" value="Tumor Necrosis Factor Receptor, subunit A, domain 2"/>
    <property type="match status" value="1"/>
</dbReference>
<feature type="region of interest" description="Disordered" evidence="7">
    <location>
        <begin position="192"/>
        <end position="213"/>
    </location>
</feature>
<accession>A0A814JH17</accession>
<dbReference type="SMART" id="SM01411">
    <property type="entry name" value="Ephrin_rec_like"/>
    <property type="match status" value="2"/>
</dbReference>
<comment type="subcellular location">
    <subcellularLocation>
        <location evidence="1">Cell membrane</location>
        <topology evidence="1">Single-pass type I membrane protein</topology>
    </subcellularLocation>
</comment>
<dbReference type="InterPro" id="IPR039181">
    <property type="entry name" value="Elapor1/2"/>
</dbReference>
<dbReference type="Proteomes" id="UP000663828">
    <property type="component" value="Unassembled WGS sequence"/>
</dbReference>
<keyword evidence="6" id="KW-0325">Glycoprotein</keyword>
<dbReference type="Pfam" id="PF23087">
    <property type="entry name" value="MRH_ELAPOR1_9th"/>
    <property type="match status" value="1"/>
</dbReference>
<keyword evidence="3" id="KW-1003">Cell membrane</keyword>
<dbReference type="GO" id="GO:0005886">
    <property type="term" value="C:plasma membrane"/>
    <property type="evidence" value="ECO:0007669"/>
    <property type="project" value="UniProtKB-SubCell"/>
</dbReference>
<keyword evidence="8" id="KW-1133">Transmembrane helix</keyword>
<keyword evidence="12" id="KW-1185">Reference proteome</keyword>
<evidence type="ECO:0000256" key="3">
    <source>
        <dbReference type="ARBA" id="ARBA00022475"/>
    </source>
</evidence>
<dbReference type="Pfam" id="PF07699">
    <property type="entry name" value="Ephrin_rec_like"/>
    <property type="match status" value="1"/>
</dbReference>
<dbReference type="InterPro" id="IPR009011">
    <property type="entry name" value="Man6P_isomerase_rcpt-bd_dom_sf"/>
</dbReference>
<feature type="signal peptide" evidence="9">
    <location>
        <begin position="1"/>
        <end position="20"/>
    </location>
</feature>
<evidence type="ECO:0000259" key="10">
    <source>
        <dbReference type="PROSITE" id="PS51914"/>
    </source>
</evidence>
<keyword evidence="8" id="KW-0472">Membrane</keyword>
<sequence length="1008" mass="112237">MSISSAILLISFLALHGVSGETECVNTRTIVSKCYNHGDYQWLIEVPQSKDSCKDQTTAQPIRVRCDFACPKGQTFNKANLDCKSCSEGTFSLGGGDQYTFNELDDLKVIMPELRLKTTSLVESYDGECKKKSNWRVKGNLLQGEVQHNCVLTLSLQFKLQRSGSISVTYNLPTSFVFGTISSRCDFSIDEKDKTDDADNNDDGDDNGNPKKKAEVTFYPTGYGIWKEKQIVINEPGEYVLTLLSFGVNAFHFPFYIRSIVVEGNAFLQDCIECPPGTYAAKKGASNCAPCPKNTYTAKSGSTECIPCGAAQYSDEGSLKCTERPKCEEKHYQKVFTGCGTSNMATITYRPIEPKICIGDVTLPADKQLPCGTCNPGMFKSTTSGKCEFCPPKTYSNGTLSACLPCVNDLSLVPGLYYKIWNDLPDYLNRSYLSFDDMNSVSELRANQSWIPSIEYISSQSIPDTLSVLTLSIIKGFRVTDIARATKEYGTLFFKFSTQCQSSCMLFLVAEDMYDDDDSNWQVIHKWHIIKNQKHEDTQNFSYTILNPNEVVFNWMFTSDSEDQGGDEVRIYEIHVTNTELGGSDRCVSCLTTNDKETECKQCAPGHILTNNNNTCTACPNSMIASRIRSRDPVPTICKPCPNNTISDDGISCNVPCKQMFSGDIPYDLNAISTIQFHGSKLFTHKGSGYFHVFNASICGKASVTCLTSLASADTKNRNSQKIIDSKLCRLGSVPDQNDNITSVAYIDEFGEELVSVSLSVSKYFPPLRSDYNLTDITLVYQANTSSAESTCLQRTTFLSLRCDHILNDEQQKSNATYQLQTPSNCAPGTCDGCTFHFLLRTPLACPICDGNSSGYRTFVGPCRFGRQEVRKVPYPYCANSLAEKVDIRRCSVLSTEVQIVFAVFLLVATILILVLIKFWRKNRKLEYRYMQLVENTNPDDDTPVDNVCAQISDEEDSGDEVHFKKPSKAKKLMNVVRNAIRKNPNDNQSDFFNGDSFLLTSQTKDDA</sequence>
<keyword evidence="4 9" id="KW-0732">Signal</keyword>
<dbReference type="InterPro" id="IPR056607">
    <property type="entry name" value="Elapor1/2_MRH"/>
</dbReference>
<dbReference type="InterPro" id="IPR009030">
    <property type="entry name" value="Growth_fac_rcpt_cys_sf"/>
</dbReference>
<dbReference type="InterPro" id="IPR044865">
    <property type="entry name" value="MRH_dom"/>
</dbReference>
<feature type="chain" id="PRO_5032371872" description="MRH domain-containing protein" evidence="9">
    <location>
        <begin position="21"/>
        <end position="1008"/>
    </location>
</feature>
<organism evidence="11 12">
    <name type="scientific">Adineta ricciae</name>
    <name type="common">Rotifer</name>
    <dbReference type="NCBI Taxonomy" id="249248"/>
    <lineage>
        <taxon>Eukaryota</taxon>
        <taxon>Metazoa</taxon>
        <taxon>Spiralia</taxon>
        <taxon>Gnathifera</taxon>
        <taxon>Rotifera</taxon>
        <taxon>Eurotatoria</taxon>
        <taxon>Bdelloidea</taxon>
        <taxon>Adinetida</taxon>
        <taxon>Adinetidae</taxon>
        <taxon>Adineta</taxon>
    </lineage>
</organism>
<evidence type="ECO:0000256" key="9">
    <source>
        <dbReference type="SAM" id="SignalP"/>
    </source>
</evidence>
<feature type="transmembrane region" description="Helical" evidence="8">
    <location>
        <begin position="900"/>
        <end position="920"/>
    </location>
</feature>
<evidence type="ECO:0000256" key="8">
    <source>
        <dbReference type="SAM" id="Phobius"/>
    </source>
</evidence>
<dbReference type="InterPro" id="IPR056609">
    <property type="entry name" value="Elapor1-like_3rd"/>
</dbReference>
<evidence type="ECO:0000256" key="7">
    <source>
        <dbReference type="SAM" id="MobiDB-lite"/>
    </source>
</evidence>
<evidence type="ECO:0000256" key="4">
    <source>
        <dbReference type="ARBA" id="ARBA00022729"/>
    </source>
</evidence>
<comment type="similarity">
    <text evidence="2">Belongs to the ELAPOR family.</text>
</comment>
<dbReference type="Pfam" id="PF23032">
    <property type="entry name" value="GBD_ELAPOR1-like_3rd"/>
    <property type="match status" value="1"/>
</dbReference>
<protein>
    <recommendedName>
        <fullName evidence="10">MRH domain-containing protein</fullName>
    </recommendedName>
</protein>
<evidence type="ECO:0000256" key="1">
    <source>
        <dbReference type="ARBA" id="ARBA00004251"/>
    </source>
</evidence>
<keyword evidence="5" id="KW-1015">Disulfide bond</keyword>
<evidence type="ECO:0000313" key="12">
    <source>
        <dbReference type="Proteomes" id="UP000663828"/>
    </source>
</evidence>
<evidence type="ECO:0000256" key="5">
    <source>
        <dbReference type="ARBA" id="ARBA00023157"/>
    </source>
</evidence>
<reference evidence="11" key="1">
    <citation type="submission" date="2021-02" db="EMBL/GenBank/DDBJ databases">
        <authorList>
            <person name="Nowell W R."/>
        </authorList>
    </citation>
    <scope>NUCLEOTIDE SEQUENCE</scope>
</reference>
<evidence type="ECO:0000256" key="2">
    <source>
        <dbReference type="ARBA" id="ARBA00007627"/>
    </source>
</evidence>
<dbReference type="AlphaFoldDB" id="A0A814JH17"/>
<gene>
    <name evidence="11" type="ORF">XAT740_LOCUS15046</name>
</gene>
<dbReference type="InterPro" id="IPR011641">
    <property type="entry name" value="Tyr-kin_ephrin_A/B_rcpt-like"/>
</dbReference>
<proteinExistence type="inferred from homology"/>
<dbReference type="PROSITE" id="PS51914">
    <property type="entry name" value="MRH"/>
    <property type="match status" value="1"/>
</dbReference>
<feature type="domain" description="MRH" evidence="10">
    <location>
        <begin position="651"/>
        <end position="848"/>
    </location>
</feature>
<dbReference type="PANTHER" id="PTHR22727">
    <property type="entry name" value="PROTEIN CBG13728"/>
    <property type="match status" value="1"/>
</dbReference>
<evidence type="ECO:0000313" key="11">
    <source>
        <dbReference type="EMBL" id="CAF1036829.1"/>
    </source>
</evidence>
<keyword evidence="8" id="KW-0812">Transmembrane</keyword>
<dbReference type="SUPFAM" id="SSF57184">
    <property type="entry name" value="Growth factor receptor domain"/>
    <property type="match status" value="1"/>
</dbReference>
<dbReference type="EMBL" id="CAJNOR010000920">
    <property type="protein sequence ID" value="CAF1036829.1"/>
    <property type="molecule type" value="Genomic_DNA"/>
</dbReference>
<feature type="compositionally biased region" description="Polar residues" evidence="7">
    <location>
        <begin position="999"/>
        <end position="1008"/>
    </location>
</feature>
<dbReference type="SUPFAM" id="SSF50911">
    <property type="entry name" value="Mannose 6-phosphate receptor domain"/>
    <property type="match status" value="1"/>
</dbReference>
<evidence type="ECO:0000256" key="6">
    <source>
        <dbReference type="ARBA" id="ARBA00023180"/>
    </source>
</evidence>
<name>A0A814JH17_ADIRI</name>